<dbReference type="InterPro" id="IPR028978">
    <property type="entry name" value="Chorismate_lyase_/UTRA_dom_sf"/>
</dbReference>
<dbReference type="PRINTS" id="PR00035">
    <property type="entry name" value="HTHGNTR"/>
</dbReference>
<feature type="domain" description="HTH gntR-type" evidence="4">
    <location>
        <begin position="37"/>
        <end position="105"/>
    </location>
</feature>
<proteinExistence type="predicted"/>
<reference evidence="5 6" key="1">
    <citation type="submission" date="2024-06" db="EMBL/GenBank/DDBJ databases">
        <title>The Natural Products Discovery Center: Release of the First 8490 Sequenced Strains for Exploring Actinobacteria Biosynthetic Diversity.</title>
        <authorList>
            <person name="Kalkreuter E."/>
            <person name="Kautsar S.A."/>
            <person name="Yang D."/>
            <person name="Bader C.D."/>
            <person name="Teijaro C.N."/>
            <person name="Fluegel L."/>
            <person name="Davis C.M."/>
            <person name="Simpson J.R."/>
            <person name="Lauterbach L."/>
            <person name="Steele A.D."/>
            <person name="Gui C."/>
            <person name="Meng S."/>
            <person name="Li G."/>
            <person name="Viehrig K."/>
            <person name="Ye F."/>
            <person name="Su P."/>
            <person name="Kiefer A.F."/>
            <person name="Nichols A."/>
            <person name="Cepeda A.J."/>
            <person name="Yan W."/>
            <person name="Fan B."/>
            <person name="Jiang Y."/>
            <person name="Adhikari A."/>
            <person name="Zheng C.-J."/>
            <person name="Schuster L."/>
            <person name="Cowan T.M."/>
            <person name="Smanski M.J."/>
            <person name="Chevrette M.G."/>
            <person name="De Carvalho L.P.S."/>
            <person name="Shen B."/>
        </authorList>
    </citation>
    <scope>NUCLEOTIDE SEQUENCE [LARGE SCALE GENOMIC DNA]</scope>
    <source>
        <strain evidence="5 6">NPDC000634</strain>
    </source>
</reference>
<evidence type="ECO:0000313" key="6">
    <source>
        <dbReference type="Proteomes" id="UP001458415"/>
    </source>
</evidence>
<evidence type="ECO:0000256" key="3">
    <source>
        <dbReference type="ARBA" id="ARBA00023163"/>
    </source>
</evidence>
<dbReference type="SMART" id="SM00866">
    <property type="entry name" value="UTRA"/>
    <property type="match status" value="1"/>
</dbReference>
<dbReference type="CDD" id="cd07377">
    <property type="entry name" value="WHTH_GntR"/>
    <property type="match status" value="1"/>
</dbReference>
<evidence type="ECO:0000256" key="1">
    <source>
        <dbReference type="ARBA" id="ARBA00023015"/>
    </source>
</evidence>
<dbReference type="InterPro" id="IPR011663">
    <property type="entry name" value="UTRA"/>
</dbReference>
<keyword evidence="6" id="KW-1185">Reference proteome</keyword>
<dbReference type="InterPro" id="IPR050679">
    <property type="entry name" value="Bact_HTH_transcr_reg"/>
</dbReference>
<evidence type="ECO:0000256" key="2">
    <source>
        <dbReference type="ARBA" id="ARBA00023125"/>
    </source>
</evidence>
<dbReference type="Proteomes" id="UP001458415">
    <property type="component" value="Unassembled WGS sequence"/>
</dbReference>
<gene>
    <name evidence="5" type="ORF">ABT317_18185</name>
</gene>
<dbReference type="InterPro" id="IPR036390">
    <property type="entry name" value="WH_DNA-bd_sf"/>
</dbReference>
<dbReference type="Gene3D" id="1.10.10.10">
    <property type="entry name" value="Winged helix-like DNA-binding domain superfamily/Winged helix DNA-binding domain"/>
    <property type="match status" value="1"/>
</dbReference>
<name>A0ABV1W3W0_9ACTN</name>
<keyword evidence="3" id="KW-0804">Transcription</keyword>
<dbReference type="SUPFAM" id="SSF46785">
    <property type="entry name" value="Winged helix' DNA-binding domain"/>
    <property type="match status" value="1"/>
</dbReference>
<dbReference type="Pfam" id="PF00392">
    <property type="entry name" value="GntR"/>
    <property type="match status" value="1"/>
</dbReference>
<accession>A0ABV1W3W0</accession>
<dbReference type="PANTHER" id="PTHR44846">
    <property type="entry name" value="MANNOSYL-D-GLYCERATE TRANSPORT/METABOLISM SYSTEM REPRESSOR MNGR-RELATED"/>
    <property type="match status" value="1"/>
</dbReference>
<comment type="caution">
    <text evidence="5">The sequence shown here is derived from an EMBL/GenBank/DDBJ whole genome shotgun (WGS) entry which is preliminary data.</text>
</comment>
<dbReference type="Gene3D" id="3.40.1410.10">
    <property type="entry name" value="Chorismate lyase-like"/>
    <property type="match status" value="1"/>
</dbReference>
<dbReference type="SMART" id="SM00345">
    <property type="entry name" value="HTH_GNTR"/>
    <property type="match status" value="1"/>
</dbReference>
<dbReference type="SUPFAM" id="SSF64288">
    <property type="entry name" value="Chorismate lyase-like"/>
    <property type="match status" value="1"/>
</dbReference>
<dbReference type="RefSeq" id="WP_244217005.1">
    <property type="nucleotide sequence ID" value="NZ_MUBM01000039.1"/>
</dbReference>
<dbReference type="PROSITE" id="PS50949">
    <property type="entry name" value="HTH_GNTR"/>
    <property type="match status" value="1"/>
</dbReference>
<keyword evidence="1" id="KW-0805">Transcription regulation</keyword>
<evidence type="ECO:0000259" key="4">
    <source>
        <dbReference type="PROSITE" id="PS50949"/>
    </source>
</evidence>
<organism evidence="5 6">
    <name type="scientific">Streptomyces carpinensis</name>
    <dbReference type="NCBI Taxonomy" id="66369"/>
    <lineage>
        <taxon>Bacteria</taxon>
        <taxon>Bacillati</taxon>
        <taxon>Actinomycetota</taxon>
        <taxon>Actinomycetes</taxon>
        <taxon>Kitasatosporales</taxon>
        <taxon>Streptomycetaceae</taxon>
        <taxon>Streptomyces</taxon>
    </lineage>
</organism>
<sequence length="274" mass="30656">MPGPHAPELLIEIGLIDCEKRVLTGQMNGATFLAMAVPAYLRIRNEFEQQIRSGALPPGSRLPTEAELQQQYSIGRATAQRVLTELAQAGFVERHRRRGTFVTEGARQENLLRFVNPLLRGPEIPGRHEVESATVIPARDAGVELPGVADDTPVHQLRRLKYDLDDKVIAVELSAIPFSLAPRLQEEDLDHLTTHDYFARMGIPAAKSRIYIDPIALDAVTAARLRVPEGHAVLRLRRLTWLTDGKLAEARWDVNRPDLVEFFLEQTIQPTTDS</sequence>
<protein>
    <submittedName>
        <fullName evidence="5">GntR family transcriptional regulator</fullName>
    </submittedName>
</protein>
<dbReference type="InterPro" id="IPR000524">
    <property type="entry name" value="Tscrpt_reg_HTH_GntR"/>
</dbReference>
<keyword evidence="2" id="KW-0238">DNA-binding</keyword>
<dbReference type="InterPro" id="IPR036388">
    <property type="entry name" value="WH-like_DNA-bd_sf"/>
</dbReference>
<dbReference type="Pfam" id="PF07702">
    <property type="entry name" value="UTRA"/>
    <property type="match status" value="1"/>
</dbReference>
<evidence type="ECO:0000313" key="5">
    <source>
        <dbReference type="EMBL" id="MER6978872.1"/>
    </source>
</evidence>
<dbReference type="EMBL" id="JBEPCU010000288">
    <property type="protein sequence ID" value="MER6978872.1"/>
    <property type="molecule type" value="Genomic_DNA"/>
</dbReference>